<keyword evidence="1" id="KW-0732">Signal</keyword>
<accession>A0A1X7RLY9</accession>
<name>A0A1X7RLY9_ZYMT9</name>
<proteinExistence type="predicted"/>
<feature type="chain" id="PRO_5013367383" description="Chitin-binding type-1 domain-containing protein" evidence="1">
    <location>
        <begin position="21"/>
        <end position="69"/>
    </location>
</feature>
<dbReference type="Proteomes" id="UP000215127">
    <property type="component" value="Chromosome 3"/>
</dbReference>
<evidence type="ECO:0000256" key="1">
    <source>
        <dbReference type="SAM" id="SignalP"/>
    </source>
</evidence>
<dbReference type="AlphaFoldDB" id="A0A1X7RLY9"/>
<evidence type="ECO:0000313" key="3">
    <source>
        <dbReference type="Proteomes" id="UP000215127"/>
    </source>
</evidence>
<feature type="signal peptide" evidence="1">
    <location>
        <begin position="1"/>
        <end position="20"/>
    </location>
</feature>
<organism evidence="2 3">
    <name type="scientific">Zymoseptoria tritici (strain ST99CH_3D7)</name>
    <dbReference type="NCBI Taxonomy" id="1276538"/>
    <lineage>
        <taxon>Eukaryota</taxon>
        <taxon>Fungi</taxon>
        <taxon>Dikarya</taxon>
        <taxon>Ascomycota</taxon>
        <taxon>Pezizomycotina</taxon>
        <taxon>Dothideomycetes</taxon>
        <taxon>Dothideomycetidae</taxon>
        <taxon>Mycosphaerellales</taxon>
        <taxon>Mycosphaerellaceae</taxon>
        <taxon>Zymoseptoria</taxon>
    </lineage>
</organism>
<evidence type="ECO:0000313" key="2">
    <source>
        <dbReference type="EMBL" id="SMQ48429.1"/>
    </source>
</evidence>
<gene>
    <name evidence="2" type="ORF">ZT3D7_G3578</name>
</gene>
<protein>
    <recommendedName>
        <fullName evidence="4">Chitin-binding type-1 domain-containing protein</fullName>
    </recommendedName>
</protein>
<dbReference type="EMBL" id="LT853694">
    <property type="protein sequence ID" value="SMQ48429.1"/>
    <property type="molecule type" value="Genomic_DNA"/>
</dbReference>
<keyword evidence="3" id="KW-1185">Reference proteome</keyword>
<sequence length="69" mass="6989">MQFIKQFIGFALCVALGAHAAPAPAPAPQGGDPGQSDFFVCLPSGTGCNPEYKGDCCSGLCSSLYNTCG</sequence>
<reference evidence="2 3" key="1">
    <citation type="submission" date="2016-06" db="EMBL/GenBank/DDBJ databases">
        <authorList>
            <person name="Kjaerup R.B."/>
            <person name="Dalgaard T.S."/>
            <person name="Juul-Madsen H.R."/>
        </authorList>
    </citation>
    <scope>NUCLEOTIDE SEQUENCE [LARGE SCALE GENOMIC DNA]</scope>
</reference>
<evidence type="ECO:0008006" key="4">
    <source>
        <dbReference type="Google" id="ProtNLM"/>
    </source>
</evidence>